<dbReference type="InterPro" id="IPR029184">
    <property type="entry name" value="Sas4_dom"/>
</dbReference>
<sequence>MHKEPRQAKRKLARKDIEVRNKATSLHGLVGLELTALRKTFNGHTKYNFEKYLKDSIPEFYPIEIINSEGERERLKDLLVHVNDSEISENSFDALRKSIKGKYEINLIDHRPTISDTLTDQEFIRAHERLVKHEKKFSNEDKQKIANEVDNSLELLSVLGIELKRNNMKETLECLNVDEIELSEDQIFRLSQILGTITYIEDHTNTAEMMLKFKLTIKELRTFLLSYLRVRSLEGLLKKRVLDENFDVFDSSKNSVEGEPVSIKNESKNITNESKPRKKVKPKFKVKLKLFDLAKFKEIVENAPKLPPKKRGPYKKRIKKSDNLNNSDPLNVGKNQNSLSNGCMGLESNFEKKVLEEPKTTIGHSICD</sequence>
<comment type="caution">
    <text evidence="3">The sequence shown here is derived from an EMBL/GenBank/DDBJ whole genome shotgun (WGS) entry which is preliminary data.</text>
</comment>
<organism evidence="3 4">
    <name type="scientific">Pichia inconspicua</name>
    <dbReference type="NCBI Taxonomy" id="52247"/>
    <lineage>
        <taxon>Eukaryota</taxon>
        <taxon>Fungi</taxon>
        <taxon>Dikarya</taxon>
        <taxon>Ascomycota</taxon>
        <taxon>Saccharomycotina</taxon>
        <taxon>Pichiomycetes</taxon>
        <taxon>Pichiales</taxon>
        <taxon>Pichiaceae</taxon>
        <taxon>Pichia</taxon>
    </lineage>
</organism>
<evidence type="ECO:0000313" key="3">
    <source>
        <dbReference type="EMBL" id="TID31240.1"/>
    </source>
</evidence>
<dbReference type="OrthoDB" id="1938992at2759"/>
<dbReference type="Pfam" id="PF15460">
    <property type="entry name" value="SAS4"/>
    <property type="match status" value="1"/>
</dbReference>
<reference evidence="3 4" key="1">
    <citation type="journal article" date="2019" name="Front. Genet.">
        <title>Whole-Genome Sequencing of the Opportunistic Yeast Pathogen Candida inconspicua Uncovers Its Hybrid Origin.</title>
        <authorList>
            <person name="Mixao V."/>
            <person name="Hansen A.P."/>
            <person name="Saus E."/>
            <person name="Boekhout T."/>
            <person name="Lass-Florl C."/>
            <person name="Gabaldon T."/>
        </authorList>
    </citation>
    <scope>NUCLEOTIDE SEQUENCE [LARGE SCALE GENOMIC DNA]</scope>
    <source>
        <strain evidence="3 4">CBS 180</strain>
    </source>
</reference>
<protein>
    <recommendedName>
        <fullName evidence="2">Something about silencing protein 4 domain-containing protein</fullName>
    </recommendedName>
</protein>
<feature type="compositionally biased region" description="Polar residues" evidence="1">
    <location>
        <begin position="323"/>
        <end position="339"/>
    </location>
</feature>
<dbReference type="EMBL" id="SELW01000039">
    <property type="protein sequence ID" value="TID31240.1"/>
    <property type="molecule type" value="Genomic_DNA"/>
</dbReference>
<proteinExistence type="predicted"/>
<keyword evidence="4" id="KW-1185">Reference proteome</keyword>
<dbReference type="STRING" id="52247.A0A4V4NGA5"/>
<accession>A0A4V4NGA5</accession>
<feature type="region of interest" description="Disordered" evidence="1">
    <location>
        <begin position="304"/>
        <end position="339"/>
    </location>
</feature>
<evidence type="ECO:0000256" key="1">
    <source>
        <dbReference type="SAM" id="MobiDB-lite"/>
    </source>
</evidence>
<name>A0A4V4NGA5_9ASCO</name>
<feature type="domain" description="Something about silencing protein 4" evidence="2">
    <location>
        <begin position="116"/>
        <end position="239"/>
    </location>
</feature>
<gene>
    <name evidence="3" type="ORF">CANINC_000183</name>
</gene>
<feature type="compositionally biased region" description="Basic residues" evidence="1">
    <location>
        <begin position="307"/>
        <end position="319"/>
    </location>
</feature>
<dbReference type="AlphaFoldDB" id="A0A4V4NGA5"/>
<dbReference type="Proteomes" id="UP000307173">
    <property type="component" value="Unassembled WGS sequence"/>
</dbReference>
<evidence type="ECO:0000313" key="4">
    <source>
        <dbReference type="Proteomes" id="UP000307173"/>
    </source>
</evidence>
<evidence type="ECO:0000259" key="2">
    <source>
        <dbReference type="Pfam" id="PF15460"/>
    </source>
</evidence>